<feature type="compositionally biased region" description="Basic and acidic residues" evidence="8">
    <location>
        <begin position="116"/>
        <end position="133"/>
    </location>
</feature>
<dbReference type="Pfam" id="PF16641">
    <property type="entry name" value="CLIP1_ZNF"/>
    <property type="match status" value="2"/>
</dbReference>
<evidence type="ECO:0000256" key="3">
    <source>
        <dbReference type="ARBA" id="ARBA00022701"/>
    </source>
</evidence>
<evidence type="ECO:0000313" key="10">
    <source>
        <dbReference type="EnsemblMetazoa" id="ENSAATROPP014267"/>
    </source>
</evidence>
<keyword evidence="11" id="KW-1185">Reference proteome</keyword>
<feature type="coiled-coil region" evidence="7">
    <location>
        <begin position="462"/>
        <end position="623"/>
    </location>
</feature>
<feature type="compositionally biased region" description="Polar residues" evidence="8">
    <location>
        <begin position="293"/>
        <end position="315"/>
    </location>
</feature>
<dbReference type="Gene3D" id="2.30.30.190">
    <property type="entry name" value="CAP Gly-rich-like domain"/>
    <property type="match status" value="2"/>
</dbReference>
<evidence type="ECO:0000256" key="4">
    <source>
        <dbReference type="ARBA" id="ARBA00022737"/>
    </source>
</evidence>
<evidence type="ECO:0000259" key="9">
    <source>
        <dbReference type="PROSITE" id="PS50245"/>
    </source>
</evidence>
<evidence type="ECO:0000313" key="11">
    <source>
        <dbReference type="Proteomes" id="UP000075880"/>
    </source>
</evidence>
<feature type="compositionally biased region" description="Low complexity" evidence="8">
    <location>
        <begin position="274"/>
        <end position="286"/>
    </location>
</feature>
<feature type="coiled-coil region" evidence="7">
    <location>
        <begin position="653"/>
        <end position="1050"/>
    </location>
</feature>
<dbReference type="EnsemblMetazoa" id="ENSAATROPT016241">
    <property type="protein sequence ID" value="ENSAATROPP014267"/>
    <property type="gene ID" value="ENSAATROPG013288"/>
</dbReference>
<proteinExistence type="predicted"/>
<feature type="region of interest" description="Disordered" evidence="8">
    <location>
        <begin position="1889"/>
        <end position="1915"/>
    </location>
</feature>
<dbReference type="PROSITE" id="PS00845">
    <property type="entry name" value="CAP_GLY_1"/>
    <property type="match status" value="2"/>
</dbReference>
<dbReference type="InterPro" id="IPR000938">
    <property type="entry name" value="CAP-Gly_domain"/>
</dbReference>
<evidence type="ECO:0000256" key="8">
    <source>
        <dbReference type="SAM" id="MobiDB-lite"/>
    </source>
</evidence>
<dbReference type="InterPro" id="IPR036859">
    <property type="entry name" value="CAP-Gly_dom_sf"/>
</dbReference>
<feature type="compositionally biased region" description="Low complexity" evidence="8">
    <location>
        <begin position="59"/>
        <end position="88"/>
    </location>
</feature>
<dbReference type="SUPFAM" id="SSF74924">
    <property type="entry name" value="Cap-Gly domain"/>
    <property type="match status" value="2"/>
</dbReference>
<evidence type="ECO:0000256" key="1">
    <source>
        <dbReference type="ARBA" id="ARBA00004245"/>
    </source>
</evidence>
<accession>A0AAG5DSE9</accession>
<protein>
    <recommendedName>
        <fullName evidence="9">CAP-Gly domain-containing protein</fullName>
    </recommendedName>
</protein>
<dbReference type="Pfam" id="PF01302">
    <property type="entry name" value="CAP_GLY"/>
    <property type="match status" value="2"/>
</dbReference>
<evidence type="ECO:0000256" key="2">
    <source>
        <dbReference type="ARBA" id="ARBA00022490"/>
    </source>
</evidence>
<feature type="compositionally biased region" description="Polar residues" evidence="8">
    <location>
        <begin position="1"/>
        <end position="14"/>
    </location>
</feature>
<organism evidence="10 11">
    <name type="scientific">Anopheles atroparvus</name>
    <name type="common">European mosquito</name>
    <dbReference type="NCBI Taxonomy" id="41427"/>
    <lineage>
        <taxon>Eukaryota</taxon>
        <taxon>Metazoa</taxon>
        <taxon>Ecdysozoa</taxon>
        <taxon>Arthropoda</taxon>
        <taxon>Hexapoda</taxon>
        <taxon>Insecta</taxon>
        <taxon>Pterygota</taxon>
        <taxon>Neoptera</taxon>
        <taxon>Endopterygota</taxon>
        <taxon>Diptera</taxon>
        <taxon>Nematocera</taxon>
        <taxon>Culicoidea</taxon>
        <taxon>Culicidae</taxon>
        <taxon>Anophelinae</taxon>
        <taxon>Anopheles</taxon>
    </lineage>
</organism>
<reference evidence="10" key="1">
    <citation type="submission" date="2024-04" db="UniProtKB">
        <authorList>
            <consortium name="EnsemblMetazoa"/>
        </authorList>
    </citation>
    <scope>IDENTIFICATION</scope>
    <source>
        <strain evidence="10">EBRO</strain>
    </source>
</reference>
<feature type="compositionally biased region" description="Basic and acidic residues" evidence="8">
    <location>
        <begin position="1902"/>
        <end position="1915"/>
    </location>
</feature>
<feature type="region of interest" description="Disordered" evidence="8">
    <location>
        <begin position="1"/>
        <end position="177"/>
    </location>
</feature>
<dbReference type="InterPro" id="IPR032108">
    <property type="entry name" value="CLIP1_ZNF"/>
</dbReference>
<name>A0AAG5DSE9_ANOAO</name>
<feature type="region of interest" description="Disordered" evidence="8">
    <location>
        <begin position="273"/>
        <end position="315"/>
    </location>
</feature>
<keyword evidence="4" id="KW-0677">Repeat</keyword>
<feature type="domain" description="CAP-Gly" evidence="9">
    <location>
        <begin position="222"/>
        <end position="264"/>
    </location>
</feature>
<feature type="domain" description="CAP-Gly" evidence="9">
    <location>
        <begin position="350"/>
        <end position="392"/>
    </location>
</feature>
<dbReference type="PROSITE" id="PS50245">
    <property type="entry name" value="CAP_GLY_2"/>
    <property type="match status" value="2"/>
</dbReference>
<keyword evidence="3" id="KW-0493">Microtubule</keyword>
<feature type="compositionally biased region" description="Low complexity" evidence="8">
    <location>
        <begin position="149"/>
        <end position="158"/>
    </location>
</feature>
<dbReference type="GO" id="GO:0005874">
    <property type="term" value="C:microtubule"/>
    <property type="evidence" value="ECO:0007669"/>
    <property type="project" value="UniProtKB-KW"/>
</dbReference>
<dbReference type="PANTHER" id="PTHR18916:SF93">
    <property type="entry name" value="RESTIN HOMOLOG"/>
    <property type="match status" value="1"/>
</dbReference>
<evidence type="ECO:0000256" key="5">
    <source>
        <dbReference type="ARBA" id="ARBA00023054"/>
    </source>
</evidence>
<keyword evidence="2" id="KW-0963">Cytoplasm</keyword>
<dbReference type="Proteomes" id="UP000075880">
    <property type="component" value="Unassembled WGS sequence"/>
</dbReference>
<comment type="subcellular location">
    <subcellularLocation>
        <location evidence="1">Cytoplasm</location>
        <location evidence="1">Cytoskeleton</location>
    </subcellularLocation>
</comment>
<feature type="coiled-coil region" evidence="7">
    <location>
        <begin position="1597"/>
        <end position="1793"/>
    </location>
</feature>
<feature type="coiled-coil region" evidence="7">
    <location>
        <begin position="1422"/>
        <end position="1491"/>
    </location>
</feature>
<keyword evidence="5 7" id="KW-0175">Coiled coil</keyword>
<evidence type="ECO:0000256" key="7">
    <source>
        <dbReference type="SAM" id="Coils"/>
    </source>
</evidence>
<sequence>METETPSDATSPPTVGNGRPAQDTANGAMVASGSSGIQPPKARALTKPSGIRPPSANVGGSTTSLASTSSQLTTASAAASGTATTASSRIGRLCMGHTPPKAGPPPPEPKLSTLESKMRRPSESDFNKSHLADVDEESETDLAFERPVSSRSSHSPDSGFKSNRSDRKTSSASTGSDVYWEATGRRRSSDQGAVLTTDTDSFIIGQRVWVGGIRPGQIAYIGETHFAPGEWAGVVLDEPNGKNDGSVAGKRYFQCEAKKGVFSRLTRLTREPLAAGDSGAGTAATTPLDHSFRSLTSPARSGTVSPTHSVQSYASKSPAVTGKAASLNVGDRVIVSSGFGSRPGILKYLGETQFASGTWCGVQLDEGSGKNDGTVDGVRYFECPAKYGIFVPIAKVTLSPSARKTSARLSRANSKESLNSMATMSSIATTATSRLRMSAQRKSTVSAVPSTPKASFSLQDVLREKQNHIEQLMQEREIDREENANQSIMYQKNIQQLKEKVALLEKSLADEKRRNEDLQFSVDEVTFCGEELNAQTQVFKEKIAELEAQLADGAIGKTNDEQQSVVSHDHLNAVRAELNAEIDKLKAEILTKDQKLHLTEELKRSLENEIQKLHEKVADVEHTAAGKLSTLTIREECLKEQISYLEHRVDEQSDQLTAKDAELEQQYLALKNAESEQDERVAALQSELRAIEADVGEREQVREKLEATLEELRNDLRQRDLKMAEGETGMKVLLQEKDILIGKLQGQLADLEERIASVGTLRDQLEQELATKNKTISSLQVEHDGKVSLLKQLESKLSASEVSLQAETVLRQEKESMVAKLKEEISTLTATSEARAAELAAKQEELTNQAEQLEKVGVDNTDLKKELAKMKDTHEKARSEQDVLIAELHALVDTERKTIEELRKKLSASEQENLTKDKQLEESEMLVDALQKELKELNVANANLAQELAATKSSFADKDGTLSKMVEEKNALQAQLEQTKEEMATKVKQLEEDLRQGEVTWREDAEKKDAAAKLELSAKDTDMVHLEQVRETVQKELELTQQQLKEALEAGKNSMEAIASKTAEALSLEQLVASLRVEVSSKAEQVDKLNLALTEGTNRQESSDRKLAELQEQLGRLEIERADLRRKMEALEHKSAQVLQQKQDLEKDLDTLRSTTLDSNSELAKASEELKVKQRALEELRDSYDTLKIDMERRLDESCQANAGLQEQVERVRQEMQHLSDQKIIQENELNTELRKIKEIAEQEKDNLEREIATLRTSFNEERQRISNELEEATVREASLKEQLSLLQGRLEQTTNELRKELENVRAEKFKDQEQYETNNKEALGREDGLKKQLEDARVESAGLRETLDELRKSMEQGSLDLATQIDHKTQQILKLEKELAEERSALEKRSAEFSELVDKYDTSTKTHTEMMRQMNDCYSQIETLTKAKEESEQSCQEIRLQLEQLNSSYSEMEEEQVDLVSREETVKVELKQLQERMEVVTAERKNREAELMSENELLTKQLEEMSSVQATVEAEATSLRDQLETLSTAAAELHSRITELGPLVQTKETLEKKIETLEQSVSEKEASILDLTSSLEASRKEGTAKGETVAAKEGEIVKLRESVASKDVQLNELQQQLDTVQKSLSESTELGIRFVGETTDLKEALDRARTTQKEQDERVKEQQRRITELETKLVAQTTQFDELLDRKKSSETENSHRVHELNQRLLEIENGKRQEIEELQQRLAEMLQRVENQVAETAQTASNKRTAEKRQQELECAKKDLELRETELQLANRRLEKDNEHLRAQMLAKDSELAKFSKAAASAATAANAPERPRVGEMKQDESGAQIDFLNSIIVDMQRKNEKLTLRIQALESTSAESANLSFEIQKRKPAPRVFCDICDEFDLHETEDCPKQCSDSPPESLKHPTDGKERKVPPPRKYCESCEVFGHEIGECPDDETY</sequence>
<dbReference type="SMART" id="SM01052">
    <property type="entry name" value="CAP_GLY"/>
    <property type="match status" value="2"/>
</dbReference>
<keyword evidence="6" id="KW-0206">Cytoskeleton</keyword>
<dbReference type="PANTHER" id="PTHR18916">
    <property type="entry name" value="DYNACTIN 1-RELATED MICROTUBULE-BINDING"/>
    <property type="match status" value="1"/>
</dbReference>
<dbReference type="Gene3D" id="1.10.287.1490">
    <property type="match status" value="1"/>
</dbReference>
<evidence type="ECO:0000256" key="6">
    <source>
        <dbReference type="ARBA" id="ARBA00023212"/>
    </source>
</evidence>
<feature type="coiled-coil region" evidence="7">
    <location>
        <begin position="1100"/>
        <end position="1393"/>
    </location>
</feature>